<dbReference type="PANTHER" id="PTHR43280:SF27">
    <property type="entry name" value="TRANSCRIPTIONAL REGULATOR MTLR"/>
    <property type="match status" value="1"/>
</dbReference>
<evidence type="ECO:0000256" key="2">
    <source>
        <dbReference type="ARBA" id="ARBA00023125"/>
    </source>
</evidence>
<dbReference type="PANTHER" id="PTHR43280">
    <property type="entry name" value="ARAC-FAMILY TRANSCRIPTIONAL REGULATOR"/>
    <property type="match status" value="1"/>
</dbReference>
<evidence type="ECO:0000256" key="3">
    <source>
        <dbReference type="ARBA" id="ARBA00023163"/>
    </source>
</evidence>
<dbReference type="EMBL" id="WUEY01000044">
    <property type="protein sequence ID" value="NEI74905.1"/>
    <property type="molecule type" value="Genomic_DNA"/>
</dbReference>
<evidence type="ECO:0000313" key="5">
    <source>
        <dbReference type="EMBL" id="NEI74905.1"/>
    </source>
</evidence>
<gene>
    <name evidence="5" type="ORF">GR212_35825</name>
</gene>
<evidence type="ECO:0000256" key="1">
    <source>
        <dbReference type="ARBA" id="ARBA00023015"/>
    </source>
</evidence>
<dbReference type="AlphaFoldDB" id="A0A6L9UFX6"/>
<comment type="caution">
    <text evidence="5">The sequence shown here is derived from an EMBL/GenBank/DDBJ whole genome shotgun (WGS) entry which is preliminary data.</text>
</comment>
<dbReference type="SMART" id="SM00342">
    <property type="entry name" value="HTH_ARAC"/>
    <property type="match status" value="1"/>
</dbReference>
<sequence length="299" mass="34498">MSTVIRPEFEYVDRSTDAIRYLEHGWPHEWCRWHSHPEYELHLMATTHGQAFIGDYIGGYQAGDLFLTGPNLAHHWSTFEAAYPEPVEVRDVLIQFSQDSIDLLTKAFPEFGELEPMWQLARSGIKFEGFDPGFAHSHMQRIRNTRGAERISAFIRFLVRINEHAEKRGLSVLHGRPEDNAKHARIAKLVEHIAQNYSENISLGEAADKVGMSYATFAHSFRKTTGHTFVEFVNRIRVGQACSKLYTTDDPISSICYDVGFQNLANFNRQFMKMKRQTPSAYREHARTRLLRDRKAAHD</sequence>
<proteinExistence type="predicted"/>
<dbReference type="Gene3D" id="1.10.10.60">
    <property type="entry name" value="Homeodomain-like"/>
    <property type="match status" value="2"/>
</dbReference>
<dbReference type="InterPro" id="IPR009057">
    <property type="entry name" value="Homeodomain-like_sf"/>
</dbReference>
<dbReference type="PROSITE" id="PS01124">
    <property type="entry name" value="HTH_ARAC_FAMILY_2"/>
    <property type="match status" value="1"/>
</dbReference>
<organism evidence="5 6">
    <name type="scientific">Rhizobium lusitanum</name>
    <dbReference type="NCBI Taxonomy" id="293958"/>
    <lineage>
        <taxon>Bacteria</taxon>
        <taxon>Pseudomonadati</taxon>
        <taxon>Pseudomonadota</taxon>
        <taxon>Alphaproteobacteria</taxon>
        <taxon>Hyphomicrobiales</taxon>
        <taxon>Rhizobiaceae</taxon>
        <taxon>Rhizobium/Agrobacterium group</taxon>
        <taxon>Rhizobium</taxon>
    </lineage>
</organism>
<protein>
    <submittedName>
        <fullName evidence="5">Helix-turn-helix domain-containing protein</fullName>
    </submittedName>
</protein>
<keyword evidence="1" id="KW-0805">Transcription regulation</keyword>
<accession>A0A6L9UFX6</accession>
<dbReference type="Proteomes" id="UP000483035">
    <property type="component" value="Unassembled WGS sequence"/>
</dbReference>
<evidence type="ECO:0000313" key="6">
    <source>
        <dbReference type="Proteomes" id="UP000483035"/>
    </source>
</evidence>
<name>A0A6L9UFX6_9HYPH</name>
<dbReference type="GO" id="GO:0043565">
    <property type="term" value="F:sequence-specific DNA binding"/>
    <property type="evidence" value="ECO:0007669"/>
    <property type="project" value="InterPro"/>
</dbReference>
<dbReference type="InterPro" id="IPR018060">
    <property type="entry name" value="HTH_AraC"/>
</dbReference>
<evidence type="ECO:0000259" key="4">
    <source>
        <dbReference type="PROSITE" id="PS01124"/>
    </source>
</evidence>
<keyword evidence="3" id="KW-0804">Transcription</keyword>
<dbReference type="Pfam" id="PF12833">
    <property type="entry name" value="HTH_18"/>
    <property type="match status" value="1"/>
</dbReference>
<dbReference type="GO" id="GO:0003700">
    <property type="term" value="F:DNA-binding transcription factor activity"/>
    <property type="evidence" value="ECO:0007669"/>
    <property type="project" value="InterPro"/>
</dbReference>
<dbReference type="SUPFAM" id="SSF46689">
    <property type="entry name" value="Homeodomain-like"/>
    <property type="match status" value="2"/>
</dbReference>
<reference evidence="5 6" key="1">
    <citation type="submission" date="2019-12" db="EMBL/GenBank/DDBJ databases">
        <title>Rhizobium genotypes associated with high levels of biological nitrogen fixation by grain legumes in a temperate-maritime cropping system.</title>
        <authorList>
            <person name="Maluk M."/>
            <person name="Francesc Ferrando Molina F."/>
            <person name="Lopez Del Egido L."/>
            <person name="Lafos M."/>
            <person name="Langarica-Fuentes A."/>
            <person name="Gebre Yohannes G."/>
            <person name="Young M.W."/>
            <person name="Martin P."/>
            <person name="Gantlett R."/>
            <person name="Kenicer G."/>
            <person name="Hawes C."/>
            <person name="Begg G.S."/>
            <person name="Quilliam R.S."/>
            <person name="Squire G.R."/>
            <person name="Poole P.S."/>
            <person name="Young P.W."/>
            <person name="Iannetta P.M."/>
            <person name="James E.K."/>
        </authorList>
    </citation>
    <scope>NUCLEOTIDE SEQUENCE [LARGE SCALE GENOMIC DNA]</scope>
    <source>
        <strain evidence="5 6">JHI1118</strain>
    </source>
</reference>
<keyword evidence="2" id="KW-0238">DNA-binding</keyword>
<feature type="domain" description="HTH araC/xylS-type" evidence="4">
    <location>
        <begin position="187"/>
        <end position="285"/>
    </location>
</feature>